<organism evidence="4 5">
    <name type="scientific">Bacteroides vicugnae</name>
    <dbReference type="NCBI Taxonomy" id="3037989"/>
    <lineage>
        <taxon>Bacteria</taxon>
        <taxon>Pseudomonadati</taxon>
        <taxon>Bacteroidota</taxon>
        <taxon>Bacteroidia</taxon>
        <taxon>Bacteroidales</taxon>
        <taxon>Bacteroidaceae</taxon>
        <taxon>Bacteroides</taxon>
    </lineage>
</organism>
<dbReference type="GO" id="GO:0016757">
    <property type="term" value="F:glycosyltransferase activity"/>
    <property type="evidence" value="ECO:0007669"/>
    <property type="project" value="UniProtKB-KW"/>
</dbReference>
<dbReference type="RefSeq" id="WP_181884952.1">
    <property type="nucleotide sequence ID" value="NZ_JARZAK010000020.1"/>
</dbReference>
<keyword evidence="1 4" id="KW-0328">Glycosyltransferase</keyword>
<protein>
    <submittedName>
        <fullName evidence="4">Glycosyltransferase</fullName>
        <ecNumber evidence="4">2.4.-.-</ecNumber>
    </submittedName>
</protein>
<feature type="domain" description="Glycosyltransferase 2-like" evidence="3">
    <location>
        <begin position="2"/>
        <end position="103"/>
    </location>
</feature>
<name>A0ABU5HVT5_9BACE</name>
<dbReference type="Proteomes" id="UP001292913">
    <property type="component" value="Unassembled WGS sequence"/>
</dbReference>
<keyword evidence="5" id="KW-1185">Reference proteome</keyword>
<dbReference type="InterPro" id="IPR001173">
    <property type="entry name" value="Glyco_trans_2-like"/>
</dbReference>
<comment type="caution">
    <text evidence="4">The sequence shown here is derived from an EMBL/GenBank/DDBJ whole genome shotgun (WGS) entry which is preliminary data.</text>
</comment>
<dbReference type="PANTHER" id="PTHR22916:SF51">
    <property type="entry name" value="GLYCOSYLTRANSFERASE EPSH-RELATED"/>
    <property type="match status" value="1"/>
</dbReference>
<dbReference type="EMBL" id="JARZAK010000020">
    <property type="protein sequence ID" value="MDY7260241.1"/>
    <property type="molecule type" value="Genomic_DNA"/>
</dbReference>
<reference evidence="4 5" key="1">
    <citation type="submission" date="2023-04" db="EMBL/GenBank/DDBJ databases">
        <title>Bacteroides pacosi sp. nov., isolated from the fecal material of an alpaca.</title>
        <authorList>
            <person name="Miller S."/>
            <person name="Hendry M."/>
            <person name="King J."/>
            <person name="Sankaranarayanan K."/>
            <person name="Lawson P.A."/>
        </authorList>
    </citation>
    <scope>NUCLEOTIDE SEQUENCE [LARGE SCALE GENOMIC DNA]</scope>
    <source>
        <strain evidence="4 5">A2-P53</strain>
    </source>
</reference>
<evidence type="ECO:0000256" key="2">
    <source>
        <dbReference type="ARBA" id="ARBA00022679"/>
    </source>
</evidence>
<sequence>MSKARNIGLKRARGEWVAFMDADDWVEEDFYESYFKVVSSSVSCDIIFSGYIRELPLGDYRTLSLVPGYVEKKDLSKTIEYLNKTEALGWAWNKLFKRSIIEQQGIRFDPTVQLREDELFTLMYCRHVHSIQIISDSLYHYMMNDNSLVHRKRNYIDYQRTSDLLYKEYSRYFDNEEFRKYYQQGYASGIFYALTTMYTGETKATKKQRLSFICKFLNFRSQLDIKSDIRYKANKWKNLLFKTVMSCGDVNAIDFILKFIVNRL</sequence>
<evidence type="ECO:0000256" key="1">
    <source>
        <dbReference type="ARBA" id="ARBA00022676"/>
    </source>
</evidence>
<proteinExistence type="predicted"/>
<evidence type="ECO:0000259" key="3">
    <source>
        <dbReference type="Pfam" id="PF00535"/>
    </source>
</evidence>
<dbReference type="PANTHER" id="PTHR22916">
    <property type="entry name" value="GLYCOSYLTRANSFERASE"/>
    <property type="match status" value="1"/>
</dbReference>
<dbReference type="CDD" id="cd00761">
    <property type="entry name" value="Glyco_tranf_GTA_type"/>
    <property type="match status" value="1"/>
</dbReference>
<keyword evidence="2 4" id="KW-0808">Transferase</keyword>
<dbReference type="EC" id="2.4.-.-" evidence="4"/>
<gene>
    <name evidence="4" type="ORF">QHG74_21245</name>
</gene>
<dbReference type="InterPro" id="IPR029044">
    <property type="entry name" value="Nucleotide-diphossugar_trans"/>
</dbReference>
<accession>A0ABU5HVT5</accession>
<evidence type="ECO:0000313" key="5">
    <source>
        <dbReference type="Proteomes" id="UP001292913"/>
    </source>
</evidence>
<dbReference type="SUPFAM" id="SSF53448">
    <property type="entry name" value="Nucleotide-diphospho-sugar transferases"/>
    <property type="match status" value="1"/>
</dbReference>
<dbReference type="Pfam" id="PF00535">
    <property type="entry name" value="Glycos_transf_2"/>
    <property type="match status" value="1"/>
</dbReference>
<evidence type="ECO:0000313" key="4">
    <source>
        <dbReference type="EMBL" id="MDY7260241.1"/>
    </source>
</evidence>
<dbReference type="Gene3D" id="3.90.550.10">
    <property type="entry name" value="Spore Coat Polysaccharide Biosynthesis Protein SpsA, Chain A"/>
    <property type="match status" value="1"/>
</dbReference>